<name>A0A806K1K6_9BACT</name>
<sequence length="165" mass="18412">MQLLIVNTIPDVSVKGADVLSTDDYTIGGCTGCTDCWLKTPGVCSLNDDWEVLFKRFVKADTIVFVTEAKLGFVSHKLKNIVDRLIPLALPYTEMHKGAMRHKSRYKKQWGLCLVYRGDGNKAFLSEWWGRVALNVSSKSLGVCSIEESEVFCNGIGDFQLFPKA</sequence>
<organism evidence="3">
    <name type="scientific">uncultured bacterium contig00146</name>
    <dbReference type="NCBI Taxonomy" id="1181586"/>
    <lineage>
        <taxon>Bacteria</taxon>
        <taxon>environmental samples</taxon>
    </lineage>
</organism>
<protein>
    <submittedName>
        <fullName evidence="3">Iron-sulfur flavoprotein</fullName>
    </submittedName>
</protein>
<dbReference type="PANTHER" id="PTHR43278">
    <property type="entry name" value="NAD(P)H-DEPENDENT FMN-CONTAINING OXIDOREDUCTASE YWQN-RELATED"/>
    <property type="match status" value="1"/>
</dbReference>
<dbReference type="SUPFAM" id="SSF52218">
    <property type="entry name" value="Flavoproteins"/>
    <property type="match status" value="1"/>
</dbReference>
<dbReference type="EMBL" id="JQ844248">
    <property type="protein sequence ID" value="AGS53758.1"/>
    <property type="molecule type" value="Genomic_DNA"/>
</dbReference>
<evidence type="ECO:0000313" key="3">
    <source>
        <dbReference type="EMBL" id="AGS53758.1"/>
    </source>
</evidence>
<evidence type="ECO:0000256" key="1">
    <source>
        <dbReference type="ARBA" id="ARBA00022630"/>
    </source>
</evidence>
<dbReference type="PANTHER" id="PTHR43278:SF2">
    <property type="entry name" value="IRON-SULFUR FLAVOPROTEIN"/>
    <property type="match status" value="1"/>
</dbReference>
<accession>A0A806K1K6</accession>
<dbReference type="AlphaFoldDB" id="A0A806K1K6"/>
<dbReference type="InterPro" id="IPR051796">
    <property type="entry name" value="ISF_SsuE-like"/>
</dbReference>
<dbReference type="InterPro" id="IPR029039">
    <property type="entry name" value="Flavoprotein-like_sf"/>
</dbReference>
<reference evidence="3" key="1">
    <citation type="submission" date="2012-03" db="EMBL/GenBank/DDBJ databases">
        <title>Functional metagenomics reveals considerable lignocellulase gene clusters in the gut microbiome of a wood-feeding higher termite.</title>
        <authorList>
            <person name="Liu N."/>
        </authorList>
    </citation>
    <scope>NUCLEOTIDE SEQUENCE</scope>
</reference>
<keyword evidence="2" id="KW-0288">FMN</keyword>
<proteinExistence type="predicted"/>
<evidence type="ECO:0000256" key="2">
    <source>
        <dbReference type="ARBA" id="ARBA00022643"/>
    </source>
</evidence>
<dbReference type="Gene3D" id="3.40.50.360">
    <property type="match status" value="1"/>
</dbReference>
<keyword evidence="1" id="KW-0285">Flavoprotein</keyword>